<keyword evidence="4" id="KW-0067">ATP-binding</keyword>
<evidence type="ECO:0000256" key="2">
    <source>
        <dbReference type="ARBA" id="ARBA00022723"/>
    </source>
</evidence>
<proteinExistence type="predicted"/>
<accession>A0A916JX74</accession>
<dbReference type="GO" id="GO:0046872">
    <property type="term" value="F:metal ion binding"/>
    <property type="evidence" value="ECO:0007669"/>
    <property type="project" value="UniProtKB-KW"/>
</dbReference>
<comment type="caution">
    <text evidence="7">The sequence shown here is derived from an EMBL/GenBank/DDBJ whole genome shotgun (WGS) entry which is preliminary data.</text>
</comment>
<keyword evidence="2" id="KW-0479">Metal-binding</keyword>
<evidence type="ECO:0000313" key="8">
    <source>
        <dbReference type="Proteomes" id="UP000693672"/>
    </source>
</evidence>
<evidence type="ECO:0000259" key="6">
    <source>
        <dbReference type="Pfam" id="PF03738"/>
    </source>
</evidence>
<evidence type="ECO:0000256" key="1">
    <source>
        <dbReference type="ARBA" id="ARBA00022598"/>
    </source>
</evidence>
<dbReference type="Proteomes" id="UP000693672">
    <property type="component" value="Unassembled WGS sequence"/>
</dbReference>
<dbReference type="Pfam" id="PF03738">
    <property type="entry name" value="GSP_synth"/>
    <property type="match status" value="1"/>
</dbReference>
<feature type="domain" description="Glutathionylspermidine synthase pre-ATP-grasp-like" evidence="6">
    <location>
        <begin position="29"/>
        <end position="422"/>
    </location>
</feature>
<keyword evidence="1 7" id="KW-0436">Ligase</keyword>
<sequence length="425" mass="47055">MTKGTVRLTDRYADRRNAIYEPLRSEGVFTWDCLYGQEYALAGLYRMSRDKHQEMRSAAEALGRIYAKTVSVVQQGEPALWAELGLPEASFGAIALRFDETIPTLIGRFDFADTPGGLKMLEFNSDTPTGIVEAFHVNGAVCEAYGAEDPNRGCSAMLGAAFTRMRELYRQAGCRTERIVFSALDWHEEDAGTTRYLLAQSGLVGAGFAPLSALRVLGERLWSPADESDAAELTPVDLLYRLHAIEKLAQDRDDDGYPTGEHVLKLIADRELAVINPPSGFAAQTKALQALIWNLHETGRFYTPGEHEVIERYMLPTYLEPRFPEGMAYVRKPILGREGSGVTIYDGSGTAPEENGEDEYLHQPMIYQQYAELPPIEVETLTGPYRGRLLWGCFLIDGKGSAVVARVGGRITDNLSFYLPSAFSG</sequence>
<dbReference type="AlphaFoldDB" id="A0A916JX74"/>
<keyword evidence="8" id="KW-1185">Reference proteome</keyword>
<organism evidence="7 8">
    <name type="scientific">Paenibacillus solanacearum</name>
    <dbReference type="NCBI Taxonomy" id="2048548"/>
    <lineage>
        <taxon>Bacteria</taxon>
        <taxon>Bacillati</taxon>
        <taxon>Bacillota</taxon>
        <taxon>Bacilli</taxon>
        <taxon>Bacillales</taxon>
        <taxon>Paenibacillaceae</taxon>
        <taxon>Paenibacillus</taxon>
    </lineage>
</organism>
<evidence type="ECO:0000256" key="3">
    <source>
        <dbReference type="ARBA" id="ARBA00022741"/>
    </source>
</evidence>
<evidence type="ECO:0000256" key="4">
    <source>
        <dbReference type="ARBA" id="ARBA00022840"/>
    </source>
</evidence>
<keyword evidence="5" id="KW-0460">Magnesium</keyword>
<protein>
    <submittedName>
        <fullName evidence="7">Acid--amine ligase YjfC</fullName>
        <ecNumber evidence="7">6.3.1.-</ecNumber>
    </submittedName>
</protein>
<dbReference type="GO" id="GO:0005524">
    <property type="term" value="F:ATP binding"/>
    <property type="evidence" value="ECO:0007669"/>
    <property type="project" value="UniProtKB-KW"/>
</dbReference>
<keyword evidence="3" id="KW-0547">Nucleotide-binding</keyword>
<reference evidence="7" key="1">
    <citation type="submission" date="2021-06" db="EMBL/GenBank/DDBJ databases">
        <authorList>
            <person name="Criscuolo A."/>
        </authorList>
    </citation>
    <scope>NUCLEOTIDE SEQUENCE</scope>
    <source>
        <strain evidence="7">CIP111600</strain>
    </source>
</reference>
<dbReference type="EC" id="6.3.1.-" evidence="7"/>
<evidence type="ECO:0000313" key="7">
    <source>
        <dbReference type="EMBL" id="CAG7603629.1"/>
    </source>
</evidence>
<dbReference type="InterPro" id="IPR005494">
    <property type="entry name" value="GSPS_pre-ATP-grasp-like_dom"/>
</dbReference>
<dbReference type="EMBL" id="CAJVAS010000002">
    <property type="protein sequence ID" value="CAG7603629.1"/>
    <property type="molecule type" value="Genomic_DNA"/>
</dbReference>
<name>A0A916JX74_9BACL</name>
<dbReference type="GO" id="GO:0016874">
    <property type="term" value="F:ligase activity"/>
    <property type="evidence" value="ECO:0007669"/>
    <property type="project" value="UniProtKB-KW"/>
</dbReference>
<evidence type="ECO:0000256" key="5">
    <source>
        <dbReference type="ARBA" id="ARBA00022842"/>
    </source>
</evidence>
<gene>
    <name evidence="7" type="primary">yjfC</name>
    <name evidence="7" type="ORF">PAESOLCIP111_00616</name>
</gene>